<feature type="non-terminal residue" evidence="2">
    <location>
        <position position="1"/>
    </location>
</feature>
<evidence type="ECO:0000256" key="1">
    <source>
        <dbReference type="SAM" id="Phobius"/>
    </source>
</evidence>
<sequence>LILIGRLSLIFFLFSLWRGLHIFLSSSFICLIVKEKGGVYLWKSSFLLSIWGSLPSEIITPICCLLNT</sequence>
<dbReference type="EMBL" id="GEDG01024340">
    <property type="protein sequence ID" value="JAP16049.1"/>
    <property type="molecule type" value="Transcribed_RNA"/>
</dbReference>
<dbReference type="AlphaFoldDB" id="A0A0V0H6L8"/>
<evidence type="ECO:0000313" key="2">
    <source>
        <dbReference type="EMBL" id="JAP16049.1"/>
    </source>
</evidence>
<organism evidence="2">
    <name type="scientific">Solanum chacoense</name>
    <name type="common">Chaco potato</name>
    <dbReference type="NCBI Taxonomy" id="4108"/>
    <lineage>
        <taxon>Eukaryota</taxon>
        <taxon>Viridiplantae</taxon>
        <taxon>Streptophyta</taxon>
        <taxon>Embryophyta</taxon>
        <taxon>Tracheophyta</taxon>
        <taxon>Spermatophyta</taxon>
        <taxon>Magnoliopsida</taxon>
        <taxon>eudicotyledons</taxon>
        <taxon>Gunneridae</taxon>
        <taxon>Pentapetalae</taxon>
        <taxon>asterids</taxon>
        <taxon>lamiids</taxon>
        <taxon>Solanales</taxon>
        <taxon>Solanaceae</taxon>
        <taxon>Solanoideae</taxon>
        <taxon>Solaneae</taxon>
        <taxon>Solanum</taxon>
    </lineage>
</organism>
<keyword evidence="1" id="KW-1133">Transmembrane helix</keyword>
<name>A0A0V0H6L8_SOLCH</name>
<reference evidence="2" key="1">
    <citation type="submission" date="2015-12" db="EMBL/GenBank/DDBJ databases">
        <title>Gene expression during late stages of embryo sac development: a critical building block for successful pollen-pistil interactions.</title>
        <authorList>
            <person name="Liu Y."/>
            <person name="Joly V."/>
            <person name="Sabar M."/>
            <person name="Matton D.P."/>
        </authorList>
    </citation>
    <scope>NUCLEOTIDE SEQUENCE</scope>
</reference>
<accession>A0A0V0H6L8</accession>
<keyword evidence="1" id="KW-0812">Transmembrane</keyword>
<feature type="transmembrane region" description="Helical" evidence="1">
    <location>
        <begin position="6"/>
        <end position="33"/>
    </location>
</feature>
<proteinExistence type="predicted"/>
<protein>
    <submittedName>
        <fullName evidence="2">Putative ovule protein</fullName>
    </submittedName>
</protein>
<keyword evidence="1" id="KW-0472">Membrane</keyword>